<dbReference type="CDD" id="cd17546">
    <property type="entry name" value="REC_hyHK_CKI1_RcsC-like"/>
    <property type="match status" value="1"/>
</dbReference>
<dbReference type="SUPFAM" id="SSF55874">
    <property type="entry name" value="ATPase domain of HSP90 chaperone/DNA topoisomerase II/histidine kinase"/>
    <property type="match status" value="1"/>
</dbReference>
<dbReference type="EMBL" id="JBFXLQ010000008">
    <property type="protein sequence ID" value="KAL2869760.1"/>
    <property type="molecule type" value="Genomic_DNA"/>
</dbReference>
<proteinExistence type="predicted"/>
<dbReference type="InterPro" id="IPR003661">
    <property type="entry name" value="HisK_dim/P_dom"/>
</dbReference>
<feature type="domain" description="Response regulatory" evidence="9">
    <location>
        <begin position="1105"/>
        <end position="1235"/>
    </location>
</feature>
<gene>
    <name evidence="10" type="ORF">BJX67DRAFT_378815</name>
</gene>
<dbReference type="InterPro" id="IPR036890">
    <property type="entry name" value="HATPase_C_sf"/>
</dbReference>
<dbReference type="GeneID" id="98147487"/>
<dbReference type="EC" id="2.7.13.3" evidence="2"/>
<dbReference type="PANTHER" id="PTHR43047:SF72">
    <property type="entry name" value="OSMOSENSING HISTIDINE PROTEIN KINASE SLN1"/>
    <property type="match status" value="1"/>
</dbReference>
<dbReference type="Gene3D" id="3.40.50.2300">
    <property type="match status" value="1"/>
</dbReference>
<dbReference type="SUPFAM" id="SSF47384">
    <property type="entry name" value="Homodimeric domain of signal transducing histidine kinase"/>
    <property type="match status" value="1"/>
</dbReference>
<feature type="compositionally biased region" description="Low complexity" evidence="7">
    <location>
        <begin position="378"/>
        <end position="390"/>
    </location>
</feature>
<sequence length="1236" mass="135718">MASEERILPTKRPPSSLAKEREFYRYLPPGHSEYPFAPFDEASRKTFVPIPSRDNALTSFAQLGALRLGSERAIISLFGPTHQYILAEGTGSSCLDGRDKLRLGCCVMSNENGVCTSVAGLPLSRPSDDPAIVGGSALVVADIYERRRVKEYETIYEHFGARFCAGVPIVALRGHTIGAYCVFDPQPRRSGLGGPALDFMKHMAATIMDHLETLQSKRQNNQAKKMIFGLGSFVEGRSTLRDSWLEANEQDAVANRTGETAEGKLNIQQQDIQEAENNVLLRLPHRPSMEEADRRESGETNTSQETQATFRTSVSGDKIPDDGVPVALQKIFSRAANLIRESIEVEGVAFLDARIGSFGGLVGYEARSERSSNEDSSDSGSSASASESSSPPGPLSLPTCPRASNEDDTTICRTLGASTTLSSTINGDSGADLQPGQEYAVRETLLKAIVNRYPQGKIFNYTASGSLSDDSNSNSPGSATSTKTLGSKGSKSRRRRSHTRDADDLNAVLGGARGIIFLPLWDSHKSRWLSGLLAWTKTPERVFTSENELAFLRAFGNSVMAEVHRLDVEVAERAKTNLVSSISHELRSPLHGILGTADILSDTAMNALQQGMVHTIESCGRTLLDTITHLLDLTYLDKFRKDRKGKHRHSHHTKRPAGTKGGRQKIKRSPLSSSNNTYEDVQLDCILEEVVESVFAGHSFYNNLRPQQPSEAPPKQVTIIFDIQEAAEWKFFTQAGCWRRILMNVFTNALKYTHQGYVYLGLKSTESPRRGSHDFTESTDRDTERVVTLTVRDSGQGIGAEFLRNGLFTPFSQEDALAPGSGLGLSIVRKALASLRGTIQVSSERGQGTEISIEVPLKVASAADESDGSSSNASYNLVRKQADGKTIGLLGFGSTLTSERDVTLYNSLKRVCEDWFHLTVRKASLHDRADPCDFYLMVHTDLDDSDAEGNQSLDLDHMPRISPLIVICQSPEAAHNMFARAMTANQSRDSIVEFISQPCGPRKLAKTLGLCIQRLDGQDPNQNEQTRWVELPESAHLPLDIGPRDPPAERMKISKRPTSERIKTLDSDDFNALPEQRAPPPTSAPELVSAEEVVPERDADTSRPSVLLVEDNPINLNILVAYVTKEGWNCTTATNGLEAVEKFKAEPGKFVLVILDISMPVMDGFEASQKIRQFEREYFDANPESRPPWYPATITAITGLDSADAQQEAFASGMNTFLTKPIKRQDVRSLLARCSV</sequence>
<evidence type="ECO:0000256" key="6">
    <source>
        <dbReference type="PROSITE-ProRule" id="PRU00169"/>
    </source>
</evidence>
<evidence type="ECO:0000313" key="11">
    <source>
        <dbReference type="Proteomes" id="UP001610432"/>
    </source>
</evidence>
<feature type="compositionally biased region" description="Basic residues" evidence="7">
    <location>
        <begin position="642"/>
        <end position="668"/>
    </location>
</feature>
<feature type="compositionally biased region" description="Low complexity" evidence="7">
    <location>
        <begin position="464"/>
        <end position="489"/>
    </location>
</feature>
<feature type="region of interest" description="Disordered" evidence="7">
    <location>
        <begin position="1037"/>
        <end position="1096"/>
    </location>
</feature>
<feature type="compositionally biased region" description="Basic and acidic residues" evidence="7">
    <location>
        <begin position="287"/>
        <end position="298"/>
    </location>
</feature>
<dbReference type="Pfam" id="PF00072">
    <property type="entry name" value="Response_reg"/>
    <property type="match status" value="1"/>
</dbReference>
<feature type="region of interest" description="Disordered" evidence="7">
    <location>
        <begin position="464"/>
        <end position="500"/>
    </location>
</feature>
<dbReference type="PROSITE" id="PS50109">
    <property type="entry name" value="HIS_KIN"/>
    <property type="match status" value="1"/>
</dbReference>
<feature type="domain" description="Histidine kinase" evidence="8">
    <location>
        <begin position="581"/>
        <end position="859"/>
    </location>
</feature>
<dbReference type="InterPro" id="IPR011006">
    <property type="entry name" value="CheY-like_superfamily"/>
</dbReference>
<feature type="region of interest" description="Disordered" evidence="7">
    <location>
        <begin position="282"/>
        <end position="321"/>
    </location>
</feature>
<dbReference type="InterPro" id="IPR001789">
    <property type="entry name" value="Sig_transdc_resp-reg_receiver"/>
</dbReference>
<keyword evidence="4" id="KW-0808">Transferase</keyword>
<evidence type="ECO:0000259" key="9">
    <source>
        <dbReference type="PROSITE" id="PS50110"/>
    </source>
</evidence>
<dbReference type="InterPro" id="IPR005467">
    <property type="entry name" value="His_kinase_dom"/>
</dbReference>
<name>A0ABR4LZ32_9EURO</name>
<dbReference type="CDD" id="cd00082">
    <property type="entry name" value="HisKA"/>
    <property type="match status" value="1"/>
</dbReference>
<keyword evidence="5" id="KW-0418">Kinase</keyword>
<evidence type="ECO:0000256" key="5">
    <source>
        <dbReference type="ARBA" id="ARBA00022777"/>
    </source>
</evidence>
<dbReference type="InterPro" id="IPR003594">
    <property type="entry name" value="HATPase_dom"/>
</dbReference>
<evidence type="ECO:0000256" key="1">
    <source>
        <dbReference type="ARBA" id="ARBA00000085"/>
    </source>
</evidence>
<evidence type="ECO:0000259" key="8">
    <source>
        <dbReference type="PROSITE" id="PS50109"/>
    </source>
</evidence>
<feature type="region of interest" description="Disordered" evidence="7">
    <location>
        <begin position="642"/>
        <end position="676"/>
    </location>
</feature>
<dbReference type="PRINTS" id="PR00344">
    <property type="entry name" value="BCTRLSENSOR"/>
</dbReference>
<dbReference type="Proteomes" id="UP001610432">
    <property type="component" value="Unassembled WGS sequence"/>
</dbReference>
<comment type="caution">
    <text evidence="10">The sequence shown here is derived from an EMBL/GenBank/DDBJ whole genome shotgun (WGS) entry which is preliminary data.</text>
</comment>
<dbReference type="InterPro" id="IPR036097">
    <property type="entry name" value="HisK_dim/P_sf"/>
</dbReference>
<dbReference type="InterPro" id="IPR004358">
    <property type="entry name" value="Sig_transdc_His_kin-like_C"/>
</dbReference>
<dbReference type="SMART" id="SM00387">
    <property type="entry name" value="HATPase_c"/>
    <property type="match status" value="1"/>
</dbReference>
<evidence type="ECO:0000256" key="3">
    <source>
        <dbReference type="ARBA" id="ARBA00022553"/>
    </source>
</evidence>
<accession>A0ABR4LZ32</accession>
<dbReference type="PANTHER" id="PTHR43047">
    <property type="entry name" value="TWO-COMPONENT HISTIDINE PROTEIN KINASE"/>
    <property type="match status" value="1"/>
</dbReference>
<keyword evidence="11" id="KW-1185">Reference proteome</keyword>
<reference evidence="10 11" key="1">
    <citation type="submission" date="2024-07" db="EMBL/GenBank/DDBJ databases">
        <title>Section-level genome sequencing and comparative genomics of Aspergillus sections Usti and Cavernicolus.</title>
        <authorList>
            <consortium name="Lawrence Berkeley National Laboratory"/>
            <person name="Nybo J.L."/>
            <person name="Vesth T.C."/>
            <person name="Theobald S."/>
            <person name="Frisvad J.C."/>
            <person name="Larsen T.O."/>
            <person name="Kjaerboelling I."/>
            <person name="Rothschild-Mancinelli K."/>
            <person name="Lyhne E.K."/>
            <person name="Kogle M.E."/>
            <person name="Barry K."/>
            <person name="Clum A."/>
            <person name="Na H."/>
            <person name="Ledsgaard L."/>
            <person name="Lin J."/>
            <person name="Lipzen A."/>
            <person name="Kuo A."/>
            <person name="Riley R."/>
            <person name="Mondo S."/>
            <person name="Labutti K."/>
            <person name="Haridas S."/>
            <person name="Pangalinan J."/>
            <person name="Salamov A.A."/>
            <person name="Simmons B.A."/>
            <person name="Magnuson J.K."/>
            <person name="Chen J."/>
            <person name="Drula E."/>
            <person name="Henrissat B."/>
            <person name="Wiebenga A."/>
            <person name="Lubbers R.J."/>
            <person name="Gomes A.C."/>
            <person name="Macurrencykelacurrency M.R."/>
            <person name="Stajich J."/>
            <person name="Grigoriev I.V."/>
            <person name="Mortensen U.H."/>
            <person name="De Vries R.P."/>
            <person name="Baker S.E."/>
            <person name="Andersen M.R."/>
        </authorList>
    </citation>
    <scope>NUCLEOTIDE SEQUENCE [LARGE SCALE GENOMIC DNA]</scope>
    <source>
        <strain evidence="10 11">CBS 449.75</strain>
    </source>
</reference>
<dbReference type="Pfam" id="PF01590">
    <property type="entry name" value="GAF"/>
    <property type="match status" value="1"/>
</dbReference>
<evidence type="ECO:0000313" key="10">
    <source>
        <dbReference type="EMBL" id="KAL2869760.1"/>
    </source>
</evidence>
<dbReference type="PROSITE" id="PS50110">
    <property type="entry name" value="RESPONSE_REGULATORY"/>
    <property type="match status" value="1"/>
</dbReference>
<feature type="modified residue" description="4-aspartylphosphate" evidence="6">
    <location>
        <position position="1156"/>
    </location>
</feature>
<dbReference type="SUPFAM" id="SSF55781">
    <property type="entry name" value="GAF domain-like"/>
    <property type="match status" value="1"/>
</dbReference>
<comment type="catalytic activity">
    <reaction evidence="1">
        <text>ATP + protein L-histidine = ADP + protein N-phospho-L-histidine.</text>
        <dbReference type="EC" id="2.7.13.3"/>
    </reaction>
</comment>
<dbReference type="SMART" id="SM00448">
    <property type="entry name" value="REC"/>
    <property type="match status" value="1"/>
</dbReference>
<dbReference type="SUPFAM" id="SSF52172">
    <property type="entry name" value="CheY-like"/>
    <property type="match status" value="1"/>
</dbReference>
<protein>
    <recommendedName>
        <fullName evidence="2">histidine kinase</fullName>
        <ecNumber evidence="2">2.7.13.3</ecNumber>
    </recommendedName>
</protein>
<dbReference type="Pfam" id="PF00512">
    <property type="entry name" value="HisKA"/>
    <property type="match status" value="1"/>
</dbReference>
<feature type="region of interest" description="Disordered" evidence="7">
    <location>
        <begin position="367"/>
        <end position="407"/>
    </location>
</feature>
<evidence type="ECO:0000256" key="7">
    <source>
        <dbReference type="SAM" id="MobiDB-lite"/>
    </source>
</evidence>
<evidence type="ECO:0000256" key="2">
    <source>
        <dbReference type="ARBA" id="ARBA00012438"/>
    </source>
</evidence>
<feature type="compositionally biased region" description="Basic and acidic residues" evidence="7">
    <location>
        <begin position="1042"/>
        <end position="1066"/>
    </location>
</feature>
<keyword evidence="3 6" id="KW-0597">Phosphoprotein</keyword>
<dbReference type="Pfam" id="PF02518">
    <property type="entry name" value="HATPase_c"/>
    <property type="match status" value="1"/>
</dbReference>
<dbReference type="Gene3D" id="1.10.287.130">
    <property type="match status" value="1"/>
</dbReference>
<dbReference type="InterPro" id="IPR003018">
    <property type="entry name" value="GAF"/>
</dbReference>
<dbReference type="RefSeq" id="XP_070888739.1">
    <property type="nucleotide sequence ID" value="XM_071032415.1"/>
</dbReference>
<dbReference type="SMART" id="SM00388">
    <property type="entry name" value="HisKA"/>
    <property type="match status" value="1"/>
</dbReference>
<dbReference type="Gene3D" id="3.30.565.10">
    <property type="entry name" value="Histidine kinase-like ATPase, C-terminal domain"/>
    <property type="match status" value="1"/>
</dbReference>
<feature type="compositionally biased region" description="Polar residues" evidence="7">
    <location>
        <begin position="299"/>
        <end position="315"/>
    </location>
</feature>
<evidence type="ECO:0000256" key="4">
    <source>
        <dbReference type="ARBA" id="ARBA00022679"/>
    </source>
</evidence>
<organism evidence="10 11">
    <name type="scientific">Aspergillus lucknowensis</name>
    <dbReference type="NCBI Taxonomy" id="176173"/>
    <lineage>
        <taxon>Eukaryota</taxon>
        <taxon>Fungi</taxon>
        <taxon>Dikarya</taxon>
        <taxon>Ascomycota</taxon>
        <taxon>Pezizomycotina</taxon>
        <taxon>Eurotiomycetes</taxon>
        <taxon>Eurotiomycetidae</taxon>
        <taxon>Eurotiales</taxon>
        <taxon>Aspergillaceae</taxon>
        <taxon>Aspergillus</taxon>
        <taxon>Aspergillus subgen. Nidulantes</taxon>
    </lineage>
</organism>